<proteinExistence type="predicted"/>
<sequence>MERKAITNRAKLLHLLKEEIVYLSIALIFGIMTYLNHDIPNSVEMFLYVTLFFQLIILITNWKIIFSSD</sequence>
<accession>A0ABD4EQL7</accession>
<keyword evidence="1" id="KW-0812">Transmembrane</keyword>
<evidence type="ECO:0000313" key="3">
    <source>
        <dbReference type="Proteomes" id="UP000075763"/>
    </source>
</evidence>
<protein>
    <submittedName>
        <fullName evidence="2">Uncharacterized protein</fullName>
    </submittedName>
</protein>
<dbReference type="EMBL" id="LVCN01000009">
    <property type="protein sequence ID" value="KYL36492.1"/>
    <property type="molecule type" value="Genomic_DNA"/>
</dbReference>
<evidence type="ECO:0000256" key="1">
    <source>
        <dbReference type="SAM" id="Phobius"/>
    </source>
</evidence>
<dbReference type="AlphaFoldDB" id="A0ABD4EQL7"/>
<comment type="caution">
    <text evidence="2">The sequence shown here is derived from an EMBL/GenBank/DDBJ whole genome shotgun (WGS) entry which is preliminary data.</text>
</comment>
<gene>
    <name evidence="2" type="ORF">A2I96_08800</name>
</gene>
<organism evidence="2 3">
    <name type="scientific">Pseudoalteromonas tetraodonis</name>
    <dbReference type="NCBI Taxonomy" id="43659"/>
    <lineage>
        <taxon>Bacteria</taxon>
        <taxon>Pseudomonadati</taxon>
        <taxon>Pseudomonadota</taxon>
        <taxon>Gammaproteobacteria</taxon>
        <taxon>Alteromonadales</taxon>
        <taxon>Pseudoalteromonadaceae</taxon>
        <taxon>Pseudoalteromonas</taxon>
    </lineage>
</organism>
<reference evidence="2 3" key="1">
    <citation type="submission" date="2016-03" db="EMBL/GenBank/DDBJ databases">
        <authorList>
            <person name="Zhang H."/>
            <person name="Liu R."/>
            <person name="Wang M."/>
            <person name="Wang H."/>
            <person name="Wang L."/>
            <person name="Song L."/>
        </authorList>
    </citation>
    <scope>NUCLEOTIDE SEQUENCE [LARGE SCALE GENOMIC DNA]</scope>
    <source>
        <strain evidence="2 3">DSM 16099</strain>
    </source>
</reference>
<keyword evidence="1" id="KW-1133">Transmembrane helix</keyword>
<dbReference type="Proteomes" id="UP000075763">
    <property type="component" value="Unassembled WGS sequence"/>
</dbReference>
<name>A0ABD4EQL7_9GAMM</name>
<feature type="transmembrane region" description="Helical" evidence="1">
    <location>
        <begin position="20"/>
        <end position="39"/>
    </location>
</feature>
<keyword evidence="1" id="KW-0472">Membrane</keyword>
<feature type="transmembrane region" description="Helical" evidence="1">
    <location>
        <begin position="45"/>
        <end position="66"/>
    </location>
</feature>
<evidence type="ECO:0000313" key="2">
    <source>
        <dbReference type="EMBL" id="KYL36492.1"/>
    </source>
</evidence>